<dbReference type="Pfam" id="PF00249">
    <property type="entry name" value="Myb_DNA-binding"/>
    <property type="match status" value="1"/>
</dbReference>
<comment type="caution">
    <text evidence="14">The sequence shown here is derived from an EMBL/GenBank/DDBJ whole genome shotgun (WGS) entry which is preliminary data.</text>
</comment>
<reference evidence="14" key="1">
    <citation type="submission" date="2023-07" db="EMBL/GenBank/DDBJ databases">
        <authorList>
            <consortium name="AG Swart"/>
            <person name="Singh M."/>
            <person name="Singh A."/>
            <person name="Seah K."/>
            <person name="Emmerich C."/>
        </authorList>
    </citation>
    <scope>NUCLEOTIDE SEQUENCE</scope>
    <source>
        <strain evidence="14">DP1</strain>
    </source>
</reference>
<feature type="domain" description="Myb-like" evidence="11">
    <location>
        <begin position="17"/>
        <end position="67"/>
    </location>
</feature>
<keyword evidence="4" id="KW-0862">Zinc</keyword>
<sequence>MSSPASKSRKKVTLAAKLGKAEGRWTNEEHKLFIVGLGKFGKNWKRLEAFIETRTSSQIRSHAQKYFNKKDKEQMQSEFFKRQSIDFESSKSGTVGEVDARNPHTAKIPDFDKNGNKRCLSGEMNRDELKITVNYLSKIRPKEEVVSPSDSRNCKNKSVIQSEQFSEKGDIKVTKTAFTKVEPKNKNTPNRPLKATDILGYKRFNRILETCESYICSIVEPYLNYYDKADLEKLEFSLDIPRLENMIYNKPQGRNTLLPPLNETVERENRPRVQIKQETLD</sequence>
<dbReference type="SUPFAM" id="SSF46689">
    <property type="entry name" value="Homeodomain-like"/>
    <property type="match status" value="1"/>
</dbReference>
<dbReference type="FunFam" id="1.10.10.60:FF:000151">
    <property type="entry name" value="histone H2A deubiquitinase MYSM1 isoform X2"/>
    <property type="match status" value="1"/>
</dbReference>
<dbReference type="Gene3D" id="1.10.10.60">
    <property type="entry name" value="Homeodomain-like"/>
    <property type="match status" value="1"/>
</dbReference>
<dbReference type="PANTHER" id="PTHR12802">
    <property type="entry name" value="SWI/SNF COMPLEX-RELATED"/>
    <property type="match status" value="1"/>
</dbReference>
<dbReference type="PROSITE" id="PS51294">
    <property type="entry name" value="HTH_MYB"/>
    <property type="match status" value="1"/>
</dbReference>
<dbReference type="CDD" id="cd00167">
    <property type="entry name" value="SANT"/>
    <property type="match status" value="1"/>
</dbReference>
<evidence type="ECO:0000256" key="9">
    <source>
        <dbReference type="ARBA" id="ARBA00023242"/>
    </source>
</evidence>
<proteinExistence type="predicted"/>
<evidence type="ECO:0000313" key="14">
    <source>
        <dbReference type="EMBL" id="CAI2377255.1"/>
    </source>
</evidence>
<dbReference type="InterPro" id="IPR006447">
    <property type="entry name" value="Myb_dom_plants"/>
</dbReference>
<keyword evidence="3" id="KW-0378">Hydrolase</keyword>
<feature type="compositionally biased region" description="Basic and acidic residues" evidence="10">
    <location>
        <begin position="98"/>
        <end position="113"/>
    </location>
</feature>
<evidence type="ECO:0000256" key="2">
    <source>
        <dbReference type="ARBA" id="ARBA00022723"/>
    </source>
</evidence>
<dbReference type="InterPro" id="IPR009057">
    <property type="entry name" value="Homeodomain-like_sf"/>
</dbReference>
<evidence type="ECO:0000313" key="15">
    <source>
        <dbReference type="Proteomes" id="UP001295684"/>
    </source>
</evidence>
<keyword evidence="8" id="KW-0804">Transcription</keyword>
<dbReference type="NCBIfam" id="TIGR01557">
    <property type="entry name" value="myb_SHAQKYF"/>
    <property type="match status" value="1"/>
</dbReference>
<organism evidence="14 15">
    <name type="scientific">Euplotes crassus</name>
    <dbReference type="NCBI Taxonomy" id="5936"/>
    <lineage>
        <taxon>Eukaryota</taxon>
        <taxon>Sar</taxon>
        <taxon>Alveolata</taxon>
        <taxon>Ciliophora</taxon>
        <taxon>Intramacronucleata</taxon>
        <taxon>Spirotrichea</taxon>
        <taxon>Hypotrichia</taxon>
        <taxon>Euplotida</taxon>
        <taxon>Euplotidae</taxon>
        <taxon>Moneuplotes</taxon>
    </lineage>
</organism>
<accession>A0AAD2D242</accession>
<keyword evidence="2" id="KW-0479">Metal-binding</keyword>
<gene>
    <name evidence="14" type="ORF">ECRASSUSDP1_LOCUS18638</name>
</gene>
<dbReference type="InterPro" id="IPR017930">
    <property type="entry name" value="Myb_dom"/>
</dbReference>
<keyword evidence="6" id="KW-0482">Metalloprotease</keyword>
<feature type="domain" description="HTH myb-type" evidence="13">
    <location>
        <begin position="23"/>
        <end position="71"/>
    </location>
</feature>
<feature type="domain" description="SANT" evidence="12">
    <location>
        <begin position="20"/>
        <end position="70"/>
    </location>
</feature>
<dbReference type="InterPro" id="IPR001005">
    <property type="entry name" value="SANT/Myb"/>
</dbReference>
<dbReference type="InterPro" id="IPR017884">
    <property type="entry name" value="SANT_dom"/>
</dbReference>
<feature type="region of interest" description="Disordered" evidence="10">
    <location>
        <begin position="91"/>
        <end position="113"/>
    </location>
</feature>
<evidence type="ECO:0000256" key="8">
    <source>
        <dbReference type="ARBA" id="ARBA00023163"/>
    </source>
</evidence>
<name>A0AAD2D242_EUPCR</name>
<keyword evidence="9" id="KW-0539">Nucleus</keyword>
<evidence type="ECO:0000256" key="6">
    <source>
        <dbReference type="ARBA" id="ARBA00023049"/>
    </source>
</evidence>
<dbReference type="PROSITE" id="PS50090">
    <property type="entry name" value="MYB_LIKE"/>
    <property type="match status" value="1"/>
</dbReference>
<protein>
    <submittedName>
        <fullName evidence="14">Uncharacterized protein</fullName>
    </submittedName>
</protein>
<keyword evidence="5" id="KW-0805">Transcription regulation</keyword>
<dbReference type="GO" id="GO:0046872">
    <property type="term" value="F:metal ion binding"/>
    <property type="evidence" value="ECO:0007669"/>
    <property type="project" value="UniProtKB-KW"/>
</dbReference>
<keyword evidence="7" id="KW-0238">DNA-binding</keyword>
<evidence type="ECO:0000256" key="1">
    <source>
        <dbReference type="ARBA" id="ARBA00022670"/>
    </source>
</evidence>
<dbReference type="Proteomes" id="UP001295684">
    <property type="component" value="Unassembled WGS sequence"/>
</dbReference>
<evidence type="ECO:0000256" key="3">
    <source>
        <dbReference type="ARBA" id="ARBA00022801"/>
    </source>
</evidence>
<keyword evidence="15" id="KW-1185">Reference proteome</keyword>
<dbReference type="GO" id="GO:0008237">
    <property type="term" value="F:metallopeptidase activity"/>
    <property type="evidence" value="ECO:0007669"/>
    <property type="project" value="UniProtKB-KW"/>
</dbReference>
<evidence type="ECO:0000259" key="12">
    <source>
        <dbReference type="PROSITE" id="PS51293"/>
    </source>
</evidence>
<dbReference type="GO" id="GO:0003677">
    <property type="term" value="F:DNA binding"/>
    <property type="evidence" value="ECO:0007669"/>
    <property type="project" value="UniProtKB-KW"/>
</dbReference>
<evidence type="ECO:0000256" key="5">
    <source>
        <dbReference type="ARBA" id="ARBA00023015"/>
    </source>
</evidence>
<dbReference type="AlphaFoldDB" id="A0AAD2D242"/>
<evidence type="ECO:0000259" key="13">
    <source>
        <dbReference type="PROSITE" id="PS51294"/>
    </source>
</evidence>
<evidence type="ECO:0000256" key="4">
    <source>
        <dbReference type="ARBA" id="ARBA00022833"/>
    </source>
</evidence>
<dbReference type="PROSITE" id="PS51293">
    <property type="entry name" value="SANT"/>
    <property type="match status" value="1"/>
</dbReference>
<dbReference type="GO" id="GO:0006508">
    <property type="term" value="P:proteolysis"/>
    <property type="evidence" value="ECO:0007669"/>
    <property type="project" value="UniProtKB-KW"/>
</dbReference>
<evidence type="ECO:0000256" key="7">
    <source>
        <dbReference type="ARBA" id="ARBA00023125"/>
    </source>
</evidence>
<keyword evidence="1" id="KW-0645">Protease</keyword>
<evidence type="ECO:0000256" key="10">
    <source>
        <dbReference type="SAM" id="MobiDB-lite"/>
    </source>
</evidence>
<dbReference type="EMBL" id="CAMPGE010018885">
    <property type="protein sequence ID" value="CAI2377255.1"/>
    <property type="molecule type" value="Genomic_DNA"/>
</dbReference>
<dbReference type="SMART" id="SM00717">
    <property type="entry name" value="SANT"/>
    <property type="match status" value="1"/>
</dbReference>
<evidence type="ECO:0000259" key="11">
    <source>
        <dbReference type="PROSITE" id="PS50090"/>
    </source>
</evidence>